<proteinExistence type="predicted"/>
<reference evidence="2" key="1">
    <citation type="submission" date="2022-11" db="EMBL/GenBank/DDBJ databases">
        <authorList>
            <person name="Scott C."/>
            <person name="Bruce N."/>
        </authorList>
    </citation>
    <scope>NUCLEOTIDE SEQUENCE</scope>
</reference>
<gene>
    <name evidence="2" type="ORF">PPNO1_LOCUS7303</name>
</gene>
<dbReference type="PANTHER" id="PTHR46312">
    <property type="entry name" value="NACHT DOMAIN-CONTAINING PROTEIN"/>
    <property type="match status" value="1"/>
</dbReference>
<dbReference type="Pfam" id="PF05729">
    <property type="entry name" value="NACHT"/>
    <property type="match status" value="1"/>
</dbReference>
<keyword evidence="3" id="KW-1185">Reference proteome</keyword>
<sequence length="419" mass="48249">MYSSGNFKHAGVERKDYHASLDLVSPPENEDGADVDIIAIPGLDTKSPDTWIWKPQPPGRSADASRSEVNWLKDPRMLPALVGSARIFTCDWPSRESTYALEQLIRDFTSEYQHISRNCQLAIFYEMQKLIFYGMVCLVALQISSRTQNCETKDRADLRRFLHIDQCYINLALVEHTSDDATNSSGSENDIPQSSPFSLTSRLKIEKLDATQTIALPALFDQRKVRGVMVDPRRVLIRGRAGVGKTTLCKKIILDFLEKRIWSDLYDRVLWVPLRNLQGRKAPGYNFEDLFYDEYFSQHPNGRRYAKELFEWISNSKGNRTLFLLDGLDEVAGLDNMETFLENLLKQPNYIITTRPHAKHSKLLRSDEPDLELETIGFQSEQVSEYLKATISDKQKLDNMQLFLRKIHYFKALFGFRSS</sequence>
<dbReference type="Gene3D" id="3.40.50.300">
    <property type="entry name" value="P-loop containing nucleotide triphosphate hydrolases"/>
    <property type="match status" value="1"/>
</dbReference>
<dbReference type="Proteomes" id="UP000838763">
    <property type="component" value="Unassembled WGS sequence"/>
</dbReference>
<dbReference type="PANTHER" id="PTHR46312:SF2">
    <property type="entry name" value="NUCLEOTIDE-BINDING OLIGOMERIZATION DOMAIN-CONTAINING PROTEIN 2-LIKE"/>
    <property type="match status" value="1"/>
</dbReference>
<organism evidence="2 3">
    <name type="scientific">Parascedosporium putredinis</name>
    <dbReference type="NCBI Taxonomy" id="1442378"/>
    <lineage>
        <taxon>Eukaryota</taxon>
        <taxon>Fungi</taxon>
        <taxon>Dikarya</taxon>
        <taxon>Ascomycota</taxon>
        <taxon>Pezizomycotina</taxon>
        <taxon>Sordariomycetes</taxon>
        <taxon>Hypocreomycetidae</taxon>
        <taxon>Microascales</taxon>
        <taxon>Microascaceae</taxon>
        <taxon>Parascedosporium</taxon>
    </lineage>
</organism>
<evidence type="ECO:0000313" key="3">
    <source>
        <dbReference type="Proteomes" id="UP000838763"/>
    </source>
</evidence>
<comment type="caution">
    <text evidence="2">The sequence shown here is derived from an EMBL/GenBank/DDBJ whole genome shotgun (WGS) entry which is preliminary data.</text>
</comment>
<dbReference type="PROSITE" id="PS50837">
    <property type="entry name" value="NACHT"/>
    <property type="match status" value="1"/>
</dbReference>
<accession>A0A9P1H9G0</accession>
<evidence type="ECO:0000259" key="1">
    <source>
        <dbReference type="PROSITE" id="PS50837"/>
    </source>
</evidence>
<dbReference type="SUPFAM" id="SSF52540">
    <property type="entry name" value="P-loop containing nucleoside triphosphate hydrolases"/>
    <property type="match status" value="1"/>
</dbReference>
<protein>
    <recommendedName>
        <fullName evidence="1">NACHT domain-containing protein</fullName>
    </recommendedName>
</protein>
<name>A0A9P1H9G0_9PEZI</name>
<dbReference type="OrthoDB" id="427518at2759"/>
<dbReference type="EMBL" id="CALLCH030000016">
    <property type="protein sequence ID" value="CAI4217700.1"/>
    <property type="molecule type" value="Genomic_DNA"/>
</dbReference>
<dbReference type="AlphaFoldDB" id="A0A9P1H9G0"/>
<dbReference type="InterPro" id="IPR027417">
    <property type="entry name" value="P-loop_NTPase"/>
</dbReference>
<evidence type="ECO:0000313" key="2">
    <source>
        <dbReference type="EMBL" id="CAI4217700.1"/>
    </source>
</evidence>
<feature type="domain" description="NACHT" evidence="1">
    <location>
        <begin position="233"/>
        <end position="346"/>
    </location>
</feature>
<dbReference type="InterPro" id="IPR007111">
    <property type="entry name" value="NACHT_NTPase"/>
</dbReference>